<dbReference type="InterPro" id="IPR001867">
    <property type="entry name" value="OmpR/PhoB-type_DNA-bd"/>
</dbReference>
<evidence type="ECO:0000313" key="6">
    <source>
        <dbReference type="EMBL" id="MBP2387539.1"/>
    </source>
</evidence>
<dbReference type="PANTHER" id="PTHR48111">
    <property type="entry name" value="REGULATOR OF RPOS"/>
    <property type="match status" value="1"/>
</dbReference>
<keyword evidence="1 3" id="KW-0238">DNA-binding</keyword>
<dbReference type="Gene3D" id="1.10.10.10">
    <property type="entry name" value="Winged helix-like DNA-binding domain superfamily/Winged helix DNA-binding domain"/>
    <property type="match status" value="1"/>
</dbReference>
<dbReference type="SMART" id="SM00862">
    <property type="entry name" value="Trans_reg_C"/>
    <property type="match status" value="1"/>
</dbReference>
<dbReference type="SUPFAM" id="SSF52172">
    <property type="entry name" value="CheY-like"/>
    <property type="match status" value="1"/>
</dbReference>
<organism evidence="6 7">
    <name type="scientific">Paeniglutamicibacter kerguelensis</name>
    <dbReference type="NCBI Taxonomy" id="254788"/>
    <lineage>
        <taxon>Bacteria</taxon>
        <taxon>Bacillati</taxon>
        <taxon>Actinomycetota</taxon>
        <taxon>Actinomycetes</taxon>
        <taxon>Micrococcales</taxon>
        <taxon>Micrococcaceae</taxon>
        <taxon>Paeniglutamicibacter</taxon>
    </lineage>
</organism>
<feature type="modified residue" description="4-aspartylphosphate" evidence="2">
    <location>
        <position position="69"/>
    </location>
</feature>
<dbReference type="SMART" id="SM00448">
    <property type="entry name" value="REC"/>
    <property type="match status" value="1"/>
</dbReference>
<keyword evidence="2" id="KW-0597">Phosphoprotein</keyword>
<dbReference type="Pfam" id="PF00486">
    <property type="entry name" value="Trans_reg_C"/>
    <property type="match status" value="1"/>
</dbReference>
<feature type="domain" description="Response regulatory" evidence="4">
    <location>
        <begin position="20"/>
        <end position="134"/>
    </location>
</feature>
<dbReference type="CDD" id="cd00383">
    <property type="entry name" value="trans_reg_C"/>
    <property type="match status" value="1"/>
</dbReference>
<dbReference type="Proteomes" id="UP001296993">
    <property type="component" value="Unassembled WGS sequence"/>
</dbReference>
<evidence type="ECO:0000259" key="5">
    <source>
        <dbReference type="PROSITE" id="PS51755"/>
    </source>
</evidence>
<dbReference type="InterPro" id="IPR011006">
    <property type="entry name" value="CheY-like_superfamily"/>
</dbReference>
<dbReference type="PROSITE" id="PS50110">
    <property type="entry name" value="RESPONSE_REGULATORY"/>
    <property type="match status" value="1"/>
</dbReference>
<feature type="DNA-binding region" description="OmpR/PhoB-type" evidence="3">
    <location>
        <begin position="142"/>
        <end position="236"/>
    </location>
</feature>
<evidence type="ECO:0000259" key="4">
    <source>
        <dbReference type="PROSITE" id="PS50110"/>
    </source>
</evidence>
<dbReference type="InterPro" id="IPR001789">
    <property type="entry name" value="Sig_transdc_resp-reg_receiver"/>
</dbReference>
<dbReference type="InterPro" id="IPR039420">
    <property type="entry name" value="WalR-like"/>
</dbReference>
<accession>A0ABS4XGE9</accession>
<dbReference type="PANTHER" id="PTHR48111:SF36">
    <property type="entry name" value="TRANSCRIPTIONAL REGULATORY PROTEIN CUTR"/>
    <property type="match status" value="1"/>
</dbReference>
<dbReference type="Gene3D" id="3.40.50.2300">
    <property type="match status" value="1"/>
</dbReference>
<evidence type="ECO:0000256" key="1">
    <source>
        <dbReference type="ARBA" id="ARBA00023125"/>
    </source>
</evidence>
<sequence>MTGSSNQQPNREENGKSHVRVLIVEDEEFLAEAIHDRLAMESITAQVVGDGDAALAALLEQDFDVVLLDRDIPGVHGDEVARRLAADPQGPAVLMLTAAGDLEERVAGLELGADDYMSKPFEFAELIARLRALSRRKFTTLPPVLERGGIRVDSVRREVSRDGTPIALTPKEFTVLELLMQAGGGVLSAETLLEQAWDANANPFTHAVKVTISTLRRKLGEPSPIKTVSGAGYGFV</sequence>
<dbReference type="InterPro" id="IPR036388">
    <property type="entry name" value="WH-like_DNA-bd_sf"/>
</dbReference>
<evidence type="ECO:0000256" key="2">
    <source>
        <dbReference type="PROSITE-ProRule" id="PRU00169"/>
    </source>
</evidence>
<protein>
    <submittedName>
        <fullName evidence="6">Two-component system response regulator VanR</fullName>
    </submittedName>
</protein>
<dbReference type="PROSITE" id="PS51755">
    <property type="entry name" value="OMPR_PHOB"/>
    <property type="match status" value="1"/>
</dbReference>
<dbReference type="Gene3D" id="6.10.250.690">
    <property type="match status" value="1"/>
</dbReference>
<proteinExistence type="predicted"/>
<name>A0ABS4XGE9_9MICC</name>
<reference evidence="6 7" key="1">
    <citation type="submission" date="2021-03" db="EMBL/GenBank/DDBJ databases">
        <title>Sequencing the genomes of 1000 actinobacteria strains.</title>
        <authorList>
            <person name="Klenk H.-P."/>
        </authorList>
    </citation>
    <scope>NUCLEOTIDE SEQUENCE [LARGE SCALE GENOMIC DNA]</scope>
    <source>
        <strain evidence="6 7">DSM 15797</strain>
    </source>
</reference>
<comment type="caution">
    <text evidence="6">The sequence shown here is derived from an EMBL/GenBank/DDBJ whole genome shotgun (WGS) entry which is preliminary data.</text>
</comment>
<dbReference type="EMBL" id="JAGIOF010000001">
    <property type="protein sequence ID" value="MBP2387539.1"/>
    <property type="molecule type" value="Genomic_DNA"/>
</dbReference>
<evidence type="ECO:0000256" key="3">
    <source>
        <dbReference type="PROSITE-ProRule" id="PRU01091"/>
    </source>
</evidence>
<keyword evidence="7" id="KW-1185">Reference proteome</keyword>
<feature type="domain" description="OmpR/PhoB-type" evidence="5">
    <location>
        <begin position="142"/>
        <end position="236"/>
    </location>
</feature>
<evidence type="ECO:0000313" key="7">
    <source>
        <dbReference type="Proteomes" id="UP001296993"/>
    </source>
</evidence>
<gene>
    <name evidence="6" type="ORF">JOF47_003050</name>
</gene>
<dbReference type="Pfam" id="PF00072">
    <property type="entry name" value="Response_reg"/>
    <property type="match status" value="1"/>
</dbReference>